<reference evidence="2" key="2">
    <citation type="submission" date="2020-10" db="EMBL/GenBank/DDBJ databases">
        <authorList>
            <person name="Scholz U."/>
            <person name="Mascher M."/>
            <person name="Fiebig A."/>
        </authorList>
    </citation>
    <scope>NUCLEOTIDE SEQUENCE [LARGE SCALE GENOMIC DNA]</scope>
    <source>
        <strain evidence="2">cv. Morex</strain>
    </source>
</reference>
<feature type="region of interest" description="Disordered" evidence="1">
    <location>
        <begin position="1"/>
        <end position="43"/>
    </location>
</feature>
<keyword evidence="3" id="KW-1185">Reference proteome</keyword>
<feature type="region of interest" description="Disordered" evidence="1">
    <location>
        <begin position="66"/>
        <end position="97"/>
    </location>
</feature>
<accession>A0A8I6X0X7</accession>
<dbReference type="Gramene" id="HORVU.MOREX.r3.4HG0366520.1">
    <property type="protein sequence ID" value="HORVU.MOREX.r3.4HG0366520.1"/>
    <property type="gene ID" value="HORVU.MOREX.r3.4HG0366520"/>
</dbReference>
<dbReference type="EnsemblPlants" id="HORVU.MOREX.r3.4HG0366520.1">
    <property type="protein sequence ID" value="HORVU.MOREX.r3.4HG0366520.1"/>
    <property type="gene ID" value="HORVU.MOREX.r3.4HG0366520"/>
</dbReference>
<dbReference type="AlphaFoldDB" id="A0A8I6X0X7"/>
<evidence type="ECO:0008006" key="4">
    <source>
        <dbReference type="Google" id="ProtNLM"/>
    </source>
</evidence>
<protein>
    <recommendedName>
        <fullName evidence="4">DUF4283 domain-containing protein</fullName>
    </recommendedName>
</protein>
<feature type="compositionally biased region" description="Basic residues" evidence="1">
    <location>
        <begin position="19"/>
        <end position="28"/>
    </location>
</feature>
<feature type="region of interest" description="Disordered" evidence="1">
    <location>
        <begin position="306"/>
        <end position="380"/>
    </location>
</feature>
<dbReference type="InterPro" id="IPR053253">
    <property type="entry name" value="Sex_diff_modulator"/>
</dbReference>
<dbReference type="PANTHER" id="PTHR33087">
    <property type="entry name" value="OS07G0539200 PROTEIN"/>
    <property type="match status" value="1"/>
</dbReference>
<proteinExistence type="predicted"/>
<reference evidence="2" key="3">
    <citation type="submission" date="2022-01" db="UniProtKB">
        <authorList>
            <consortium name="EnsemblPlants"/>
        </authorList>
    </citation>
    <scope>IDENTIFICATION</scope>
    <source>
        <strain evidence="2">subsp. vulgare</strain>
    </source>
</reference>
<reference evidence="3" key="1">
    <citation type="journal article" date="2012" name="Nature">
        <title>A physical, genetic and functional sequence assembly of the barley genome.</title>
        <authorList>
            <consortium name="The International Barley Genome Sequencing Consortium"/>
            <person name="Mayer K.F."/>
            <person name="Waugh R."/>
            <person name="Brown J.W."/>
            <person name="Schulman A."/>
            <person name="Langridge P."/>
            <person name="Platzer M."/>
            <person name="Fincher G.B."/>
            <person name="Muehlbauer G.J."/>
            <person name="Sato K."/>
            <person name="Close T.J."/>
            <person name="Wise R.P."/>
            <person name="Stein N."/>
        </authorList>
    </citation>
    <scope>NUCLEOTIDE SEQUENCE [LARGE SCALE GENOMIC DNA]</scope>
    <source>
        <strain evidence="3">cv. Morex</strain>
    </source>
</reference>
<organism evidence="2 3">
    <name type="scientific">Hordeum vulgare subsp. vulgare</name>
    <name type="common">Domesticated barley</name>
    <dbReference type="NCBI Taxonomy" id="112509"/>
    <lineage>
        <taxon>Eukaryota</taxon>
        <taxon>Viridiplantae</taxon>
        <taxon>Streptophyta</taxon>
        <taxon>Embryophyta</taxon>
        <taxon>Tracheophyta</taxon>
        <taxon>Spermatophyta</taxon>
        <taxon>Magnoliopsida</taxon>
        <taxon>Liliopsida</taxon>
        <taxon>Poales</taxon>
        <taxon>Poaceae</taxon>
        <taxon>BOP clade</taxon>
        <taxon>Pooideae</taxon>
        <taxon>Triticodae</taxon>
        <taxon>Triticeae</taxon>
        <taxon>Hordeinae</taxon>
        <taxon>Hordeum</taxon>
    </lineage>
</organism>
<sequence length="380" mass="42330">MHAGAAPEIDQEGFELPRRKDRRRHSRRAAAQDPPRPRSPSAEEAAGLCFLCLDLRHRVRDCTGDGRAAGAAAHHGDHHTVAAPPMETPDRPETSSTPVRVILARSVEMEETEGVLHRAMVATIIGTRPAVSAKEVSELLCASLDMHPGDFSVHLHRPEDFLIVLASRELKDRLAGDHFISGPRFSLSLRPWCKLAHVGSARLTYRVEIELRGIPADAWHLSTEEHILGSSYWIKRLHPSTRSRADLATFRLSARTMDPANIRRHAILEIVEMHPSRHQSDAPAISTLSYPVSVMLARAELDAPAPCSVTRADDPDGGQGGDHERHDNDPARCACQRRRGRKRRRTSSTPADRADGMQMDDLPWPLNPQHRHGGWLDLRR</sequence>
<dbReference type="Proteomes" id="UP000011116">
    <property type="component" value="Chromosome 4H"/>
</dbReference>
<dbReference type="PANTHER" id="PTHR33087:SF31">
    <property type="entry name" value="OS06G0482850 PROTEIN"/>
    <property type="match status" value="1"/>
</dbReference>
<name>A0A8I6X0X7_HORVV</name>
<evidence type="ECO:0000313" key="3">
    <source>
        <dbReference type="Proteomes" id="UP000011116"/>
    </source>
</evidence>
<evidence type="ECO:0000256" key="1">
    <source>
        <dbReference type="SAM" id="MobiDB-lite"/>
    </source>
</evidence>
<feature type="compositionally biased region" description="Basic and acidic residues" evidence="1">
    <location>
        <begin position="321"/>
        <end position="330"/>
    </location>
</feature>
<feature type="compositionally biased region" description="Basic residues" evidence="1">
    <location>
        <begin position="335"/>
        <end position="346"/>
    </location>
</feature>
<evidence type="ECO:0000313" key="2">
    <source>
        <dbReference type="EnsemblPlants" id="HORVU.MOREX.r3.4HG0366520.1"/>
    </source>
</evidence>